<keyword evidence="2" id="KW-1133">Transmembrane helix</keyword>
<feature type="compositionally biased region" description="Basic residues" evidence="1">
    <location>
        <begin position="64"/>
        <end position="80"/>
    </location>
</feature>
<feature type="region of interest" description="Disordered" evidence="1">
    <location>
        <begin position="131"/>
        <end position="163"/>
    </location>
</feature>
<feature type="region of interest" description="Disordered" evidence="1">
    <location>
        <begin position="16"/>
        <end position="80"/>
    </location>
</feature>
<name>A0A2S3W4A7_9PROT</name>
<evidence type="ECO:0000256" key="2">
    <source>
        <dbReference type="SAM" id="Phobius"/>
    </source>
</evidence>
<keyword evidence="2" id="KW-0812">Transmembrane</keyword>
<feature type="compositionally biased region" description="Basic and acidic residues" evidence="1">
    <location>
        <begin position="139"/>
        <end position="148"/>
    </location>
</feature>
<organism evidence="3 4">
    <name type="scientific">Novacetimonas maltaceti</name>
    <dbReference type="NCBI Taxonomy" id="1203393"/>
    <lineage>
        <taxon>Bacteria</taxon>
        <taxon>Pseudomonadati</taxon>
        <taxon>Pseudomonadota</taxon>
        <taxon>Alphaproteobacteria</taxon>
        <taxon>Acetobacterales</taxon>
        <taxon>Acetobacteraceae</taxon>
        <taxon>Novacetimonas</taxon>
    </lineage>
</organism>
<keyword evidence="2" id="KW-0472">Membrane</keyword>
<comment type="caution">
    <text evidence="3">The sequence shown here is derived from an EMBL/GenBank/DDBJ whole genome shotgun (WGS) entry which is preliminary data.</text>
</comment>
<feature type="transmembrane region" description="Helical" evidence="2">
    <location>
        <begin position="88"/>
        <end position="107"/>
    </location>
</feature>
<accession>A0A2S3W4A7</accession>
<dbReference type="Proteomes" id="UP000237344">
    <property type="component" value="Unassembled WGS sequence"/>
</dbReference>
<proteinExistence type="predicted"/>
<gene>
    <name evidence="3" type="ORF">KMAL_06740</name>
</gene>
<keyword evidence="4" id="KW-1185">Reference proteome</keyword>
<evidence type="ECO:0000256" key="1">
    <source>
        <dbReference type="SAM" id="MobiDB-lite"/>
    </source>
</evidence>
<feature type="compositionally biased region" description="Basic residues" evidence="1">
    <location>
        <begin position="42"/>
        <end position="52"/>
    </location>
</feature>
<dbReference type="AlphaFoldDB" id="A0A2S3W4A7"/>
<feature type="compositionally biased region" description="Basic and acidic residues" evidence="1">
    <location>
        <begin position="21"/>
        <end position="41"/>
    </location>
</feature>
<evidence type="ECO:0000313" key="4">
    <source>
        <dbReference type="Proteomes" id="UP000237344"/>
    </source>
</evidence>
<protein>
    <submittedName>
        <fullName evidence="3">Uncharacterized protein</fullName>
    </submittedName>
</protein>
<sequence length="201" mass="21393">MWRWLSLKIAEVSGCGSARNGKADPSRQSDGKASEVNDGRKPSGRRVNRKLLKPSDLTVGQKGAGKHMHGHRIRARGTHRVSGRHRRFGLVLAAFLGYITLGANGLAPTTSGGMTAELSWNSVTGKDAEVSGCGSARNGKADPSRQSDGKASVVNDGRKPSGSSRLACWGYMKQARQCPFLLMGSDFESVSSPRIGISLQT</sequence>
<reference evidence="3 4" key="1">
    <citation type="submission" date="2018-01" db="EMBL/GenBank/DDBJ databases">
        <title>Draft Genome Sequence of Komagataeibacter maltaceti LMG 1529, a Vinegar Producing Acetic Acid Bacterium Isolated from Malt Vinegar Brewery Acetifiers.</title>
        <authorList>
            <person name="Zhang Q."/>
            <person name="Hollensteiner J."/>
            <person name="Poehlein A."/>
            <person name="Daniel R."/>
        </authorList>
    </citation>
    <scope>NUCLEOTIDE SEQUENCE [LARGE SCALE GENOMIC DNA]</scope>
    <source>
        <strain evidence="3 4">LMG 1529</strain>
    </source>
</reference>
<evidence type="ECO:0000313" key="3">
    <source>
        <dbReference type="EMBL" id="POF63706.1"/>
    </source>
</evidence>
<dbReference type="EMBL" id="POTC01000005">
    <property type="protein sequence ID" value="POF63706.1"/>
    <property type="molecule type" value="Genomic_DNA"/>
</dbReference>